<dbReference type="Proteomes" id="UP000660339">
    <property type="component" value="Unassembled WGS sequence"/>
</dbReference>
<evidence type="ECO:0008006" key="3">
    <source>
        <dbReference type="Google" id="ProtNLM"/>
    </source>
</evidence>
<name>A0A8J3LBH4_9ACTN</name>
<comment type="caution">
    <text evidence="1">The sequence shown here is derived from an EMBL/GenBank/DDBJ whole genome shotgun (WGS) entry which is preliminary data.</text>
</comment>
<dbReference type="EMBL" id="BONJ01000019">
    <property type="protein sequence ID" value="GIG15118.1"/>
    <property type="molecule type" value="Genomic_DNA"/>
</dbReference>
<evidence type="ECO:0000313" key="1">
    <source>
        <dbReference type="EMBL" id="GIG15118.1"/>
    </source>
</evidence>
<accession>A0A8J3LBH4</accession>
<organism evidence="1 2">
    <name type="scientific">Catellatospora methionotrophica</name>
    <dbReference type="NCBI Taxonomy" id="121620"/>
    <lineage>
        <taxon>Bacteria</taxon>
        <taxon>Bacillati</taxon>
        <taxon>Actinomycetota</taxon>
        <taxon>Actinomycetes</taxon>
        <taxon>Micromonosporales</taxon>
        <taxon>Micromonosporaceae</taxon>
        <taxon>Catellatospora</taxon>
    </lineage>
</organism>
<dbReference type="RefSeq" id="WP_166379432.1">
    <property type="nucleotide sequence ID" value="NZ_BAAATT010000005.1"/>
</dbReference>
<protein>
    <recommendedName>
        <fullName evidence="3">TerD domain-containing protein</fullName>
    </recommendedName>
</protein>
<reference evidence="1" key="1">
    <citation type="submission" date="2021-01" db="EMBL/GenBank/DDBJ databases">
        <title>Whole genome shotgun sequence of Catellatospora methionotrophica NBRC 14553.</title>
        <authorList>
            <person name="Komaki H."/>
            <person name="Tamura T."/>
        </authorList>
    </citation>
    <scope>NUCLEOTIDE SEQUENCE</scope>
    <source>
        <strain evidence="1">NBRC 14553</strain>
    </source>
</reference>
<proteinExistence type="predicted"/>
<evidence type="ECO:0000313" key="2">
    <source>
        <dbReference type="Proteomes" id="UP000660339"/>
    </source>
</evidence>
<dbReference type="AlphaFoldDB" id="A0A8J3LBH4"/>
<keyword evidence="2" id="KW-1185">Reference proteome</keyword>
<sequence>MLEKLIIQKTLRVPASTGAAGDGSAVARQLDAALLDAGFSASRPLLEHIGALAPAPAMDLAATAVAAVRELVGDHVRHNAYFIGFPDGVPDTLTFWTDRLREAVLTGGGTATDEQLRDALATGGVNLLDLPSYGTYQHTYDELLAVHDALVATAGDRVTLLALGDTADVEAERLYLAMAGSTTPHGEADLAILSELAVACADGAQPAAIPVRENRAVLNGIRLVLGRPLIGVDTTTDVLRLACQVSGGDTSLATATRFRAFRRPERRMLLSALDRVVGAHPDKLGDVARHAERWKRLGERLHPHEYGQWPHAQSVFAVARGEQRVGNLAGRAEAAIRAGNVGLAASVLSAAPGLLLRSADRLLRLAPAAERAAVLDAVTAALGTASGRVLLSLREHVDNRLTPASARLYVNRSRRAWTGPDERAPLPADLVGELSARLDAAIGARLPELPGPLLVDPEVLDVALPLSGKASESGFAVLPRGSRASVSGELLRFFAYWRQARVRTDYDLSMLLLDEQFHTAGQVSWTNYHHDGVVHSGDVTEAADGATEFIDVPLTVGGHYVVPQVYVYAGESFDEVAESMFGYQTRALDQRGAPFDARTVRARSVLRGRGRIALPMVFSRNEHGWQALWLHLYLPGTPSFNRVEGNAFSTAEQVRALVERRYLTVSYLVDRWRERAEVTMWDGRLPDGPVTYLGITAPDGLPDGSQVYTLDRLGELIPE</sequence>
<gene>
    <name evidence="1" type="ORF">Cme02nite_34500</name>
</gene>